<dbReference type="OrthoDB" id="5973923at2759"/>
<protein>
    <recommendedName>
        <fullName evidence="1">ZSWIM1/3 RNaseH-like domain-containing protein</fullName>
    </recommendedName>
</protein>
<evidence type="ECO:0000313" key="3">
    <source>
        <dbReference type="Proteomes" id="UP001152795"/>
    </source>
</evidence>
<dbReference type="Proteomes" id="UP001152795">
    <property type="component" value="Unassembled WGS sequence"/>
</dbReference>
<evidence type="ECO:0000313" key="2">
    <source>
        <dbReference type="EMBL" id="CAB3984980.1"/>
    </source>
</evidence>
<dbReference type="PANTHER" id="PTHR47456:SF1">
    <property type="entry name" value="PHD-TYPE DOMAIN-CONTAINING PROTEIN"/>
    <property type="match status" value="1"/>
</dbReference>
<dbReference type="Pfam" id="PF21056">
    <property type="entry name" value="ZSWIM1-3_RNaseH-like"/>
    <property type="match status" value="1"/>
</dbReference>
<evidence type="ECO:0000259" key="1">
    <source>
        <dbReference type="Pfam" id="PF21056"/>
    </source>
</evidence>
<accession>A0A6S7GIR9</accession>
<reference evidence="2" key="1">
    <citation type="submission" date="2020-04" db="EMBL/GenBank/DDBJ databases">
        <authorList>
            <person name="Alioto T."/>
            <person name="Alioto T."/>
            <person name="Gomez Garrido J."/>
        </authorList>
    </citation>
    <scope>NUCLEOTIDE SEQUENCE</scope>
    <source>
        <strain evidence="2">A484AB</strain>
    </source>
</reference>
<feature type="domain" description="ZSWIM1/3 RNaseH-like" evidence="1">
    <location>
        <begin position="301"/>
        <end position="400"/>
    </location>
</feature>
<dbReference type="Pfam" id="PF15299">
    <property type="entry name" value="ALS2CR8"/>
    <property type="match status" value="1"/>
</dbReference>
<sequence length="429" mass="50055">MEPLHTNHCASDYDQNSQRISRESKSGTEKPIPFDGVPFYLVGTNILECQRGVDRNVYQKKKHASKFVEGDFTMKKRRFWKQDSKKLDCTATIQMKEVIKFPDYKVHQDAKKKKRDTTSADLRTDLKTGAVNTERRIYISFPHPNEHTTHRLGVHSGLTQRLDENVIRKIEELVGEGVRSVNEMRRHLKIYIKDDLFRGKEQPQRSNKRYFPRAKTIQNHMYNAAMRARLSLMDQDNVQQLIQKWKDEKGSTNDRFFFRPYIEGSGEFRNTELSDEEDGDDDVALNDEVITTAKEQQGRLLFVHQTAWQSRLLSRYGQELAFLDATYKTTKYSLPLFFVAVKTNVDYIIVASFIVQDETTASITEALSILSQWNPQWKPRHMMTDLCEEEINSIESVFPGIMYTVELYMHICILGLWLVLSLQYLAKVD</sequence>
<proteinExistence type="predicted"/>
<dbReference type="EMBL" id="CACRXK020000811">
    <property type="protein sequence ID" value="CAB3984980.1"/>
    <property type="molecule type" value="Genomic_DNA"/>
</dbReference>
<keyword evidence="3" id="KW-1185">Reference proteome</keyword>
<name>A0A6S7GIR9_PARCT</name>
<dbReference type="PANTHER" id="PTHR47456">
    <property type="entry name" value="PHD-TYPE DOMAIN-CONTAINING PROTEIN"/>
    <property type="match status" value="1"/>
</dbReference>
<dbReference type="InterPro" id="IPR048324">
    <property type="entry name" value="ZSWIM1-3_RNaseH-like"/>
</dbReference>
<dbReference type="GO" id="GO:0003700">
    <property type="term" value="F:DNA-binding transcription factor activity"/>
    <property type="evidence" value="ECO:0007669"/>
    <property type="project" value="InterPro"/>
</dbReference>
<organism evidence="2 3">
    <name type="scientific">Paramuricea clavata</name>
    <name type="common">Red gorgonian</name>
    <name type="synonym">Violescent sea-whip</name>
    <dbReference type="NCBI Taxonomy" id="317549"/>
    <lineage>
        <taxon>Eukaryota</taxon>
        <taxon>Metazoa</taxon>
        <taxon>Cnidaria</taxon>
        <taxon>Anthozoa</taxon>
        <taxon>Octocorallia</taxon>
        <taxon>Malacalcyonacea</taxon>
        <taxon>Plexauridae</taxon>
        <taxon>Paramuricea</taxon>
    </lineage>
</organism>
<comment type="caution">
    <text evidence="2">The sequence shown here is derived from an EMBL/GenBank/DDBJ whole genome shotgun (WGS) entry which is preliminary data.</text>
</comment>
<gene>
    <name evidence="2" type="ORF">PACLA_8A019840</name>
</gene>
<dbReference type="AlphaFoldDB" id="A0A6S7GIR9"/>
<dbReference type="InterPro" id="IPR029309">
    <property type="entry name" value="CaRF"/>
</dbReference>